<dbReference type="Proteomes" id="UP001187682">
    <property type="component" value="Unassembled WGS sequence"/>
</dbReference>
<dbReference type="InterPro" id="IPR036852">
    <property type="entry name" value="Peptidase_S8/S53_dom_sf"/>
</dbReference>
<comment type="caution">
    <text evidence="1">The sequence shown here is derived from an EMBL/GenBank/DDBJ whole genome shotgun (WGS) entry which is preliminary data.</text>
</comment>
<proteinExistence type="predicted"/>
<sequence length="283" mass="31384">MAPVHEKGDDSGTACQTIAQYTIWPRDGDNVDEAKATWEQMVDAIGNDTRIKNLQDHQFMVDFWYATLSEDEAQTIRELPNVSGVYAACKDCNFDPTTSWVYQREYPRQVSDPVDNNDGESHYIGHQQMAYLSYPPTKNNYFENLYIFDDSAGSDIPVYIVDTGAQLAHKEFTEGDNIASKVKWMLVGGSDFDGPAREDDSGTQPDGTCGSGLCKVHGTSMLGFVTGKHLGSSKNVEPWVVRVPRRLPDGGGSVPEDWVRAVTMINEKIQKKTEVTQAIVSLS</sequence>
<dbReference type="SUPFAM" id="SSF52743">
    <property type="entry name" value="Subtilisin-like"/>
    <property type="match status" value="1"/>
</dbReference>
<keyword evidence="2" id="KW-1185">Reference proteome</keyword>
<dbReference type="GO" id="GO:0004252">
    <property type="term" value="F:serine-type endopeptidase activity"/>
    <property type="evidence" value="ECO:0007669"/>
    <property type="project" value="InterPro"/>
</dbReference>
<name>A0AAE8N9A0_9PEZI</name>
<evidence type="ECO:0000313" key="1">
    <source>
        <dbReference type="EMBL" id="SPO07465.1"/>
    </source>
</evidence>
<dbReference type="GO" id="GO:0006508">
    <property type="term" value="P:proteolysis"/>
    <property type="evidence" value="ECO:0007669"/>
    <property type="project" value="InterPro"/>
</dbReference>
<reference evidence="1" key="1">
    <citation type="submission" date="2018-03" db="EMBL/GenBank/DDBJ databases">
        <authorList>
            <person name="Guldener U."/>
        </authorList>
    </citation>
    <scope>NUCLEOTIDE SEQUENCE</scope>
</reference>
<evidence type="ECO:0008006" key="3">
    <source>
        <dbReference type="Google" id="ProtNLM"/>
    </source>
</evidence>
<protein>
    <recommendedName>
        <fullName evidence="3">Peptidase S8/S53 domain-containing protein</fullName>
    </recommendedName>
</protein>
<organism evidence="1 2">
    <name type="scientific">Cephalotrichum gorgonifer</name>
    <dbReference type="NCBI Taxonomy" id="2041049"/>
    <lineage>
        <taxon>Eukaryota</taxon>
        <taxon>Fungi</taxon>
        <taxon>Dikarya</taxon>
        <taxon>Ascomycota</taxon>
        <taxon>Pezizomycotina</taxon>
        <taxon>Sordariomycetes</taxon>
        <taxon>Hypocreomycetidae</taxon>
        <taxon>Microascales</taxon>
        <taxon>Microascaceae</taxon>
        <taxon>Cephalotrichum</taxon>
    </lineage>
</organism>
<dbReference type="Gene3D" id="3.40.50.200">
    <property type="entry name" value="Peptidase S8/S53 domain"/>
    <property type="match status" value="1"/>
</dbReference>
<gene>
    <name evidence="1" type="ORF">DNG_10159</name>
</gene>
<evidence type="ECO:0000313" key="2">
    <source>
        <dbReference type="Proteomes" id="UP001187682"/>
    </source>
</evidence>
<dbReference type="AlphaFoldDB" id="A0AAE8N9A0"/>
<accession>A0AAE8N9A0</accession>
<dbReference type="EMBL" id="ONZQ02000020">
    <property type="protein sequence ID" value="SPO07465.1"/>
    <property type="molecule type" value="Genomic_DNA"/>
</dbReference>